<accession>A0A1S7TWW1</accession>
<sequence length="57" mass="6238">MRACAHLGRPLTESNTGYLLGFLVGRLASALSLLLRHCSSPQIYLSLLVHGPKRVSY</sequence>
<dbReference type="AlphaFoldDB" id="A0A1S7TWW1"/>
<evidence type="ECO:0000313" key="1">
    <source>
        <dbReference type="EMBL" id="CVI58797.1"/>
    </source>
</evidence>
<keyword evidence="2" id="KW-1185">Reference proteome</keyword>
<comment type="caution">
    <text evidence="1">The sequence shown here is derived from an EMBL/GenBank/DDBJ whole genome shotgun (WGS) entry which is preliminary data.</text>
</comment>
<proteinExistence type="predicted"/>
<protein>
    <submittedName>
        <fullName evidence="1">Uncharacterized protein</fullName>
    </submittedName>
</protein>
<evidence type="ECO:0000313" key="2">
    <source>
        <dbReference type="Proteomes" id="UP000192140"/>
    </source>
</evidence>
<reference evidence="1" key="1">
    <citation type="submission" date="2016-01" db="EMBL/GenBank/DDBJ databases">
        <authorList>
            <person name="Regsiter A."/>
            <person name="william w."/>
        </authorList>
    </citation>
    <scope>NUCLEOTIDE SEQUENCE</scope>
    <source>
        <strain evidence="1">NCPPB 1641</strain>
    </source>
</reference>
<dbReference type="Proteomes" id="UP000192140">
    <property type="component" value="Unassembled WGS sequence"/>
</dbReference>
<gene>
    <name evidence="1" type="ORF">AGR7A_Lc120263</name>
</gene>
<organism evidence="1 2">
    <name type="scientific">Agrobacterium deltaense NCPPB 1641</name>
    <dbReference type="NCBI Taxonomy" id="1183425"/>
    <lineage>
        <taxon>Bacteria</taxon>
        <taxon>Pseudomonadati</taxon>
        <taxon>Pseudomonadota</taxon>
        <taxon>Alphaproteobacteria</taxon>
        <taxon>Hyphomicrobiales</taxon>
        <taxon>Rhizobiaceae</taxon>
        <taxon>Rhizobium/Agrobacterium group</taxon>
        <taxon>Agrobacterium</taxon>
    </lineage>
</organism>
<name>A0A1S7TWW1_9HYPH</name>
<dbReference type="EMBL" id="FCNP01000033">
    <property type="protein sequence ID" value="CVI58797.1"/>
    <property type="molecule type" value="Genomic_DNA"/>
</dbReference>